<gene>
    <name evidence="1" type="ORF">D5086_029452</name>
</gene>
<evidence type="ECO:0000313" key="1">
    <source>
        <dbReference type="EMBL" id="KAL3569562.1"/>
    </source>
</evidence>
<feature type="non-terminal residue" evidence="1">
    <location>
        <position position="1"/>
    </location>
</feature>
<keyword evidence="2" id="KW-1185">Reference proteome</keyword>
<dbReference type="Proteomes" id="UP000309997">
    <property type="component" value="Unassembled WGS sequence"/>
</dbReference>
<reference evidence="1 2" key="1">
    <citation type="journal article" date="2024" name="Plant Biotechnol. J.">
        <title>Genome and CRISPR/Cas9 system of a widespread forest tree (Populus alba) in the world.</title>
        <authorList>
            <person name="Liu Y.J."/>
            <person name="Jiang P.F."/>
            <person name="Han X.M."/>
            <person name="Li X.Y."/>
            <person name="Wang H.M."/>
            <person name="Wang Y.J."/>
            <person name="Wang X.X."/>
            <person name="Zeng Q.Y."/>
        </authorList>
    </citation>
    <scope>NUCLEOTIDE SEQUENCE [LARGE SCALE GENOMIC DNA]</scope>
    <source>
        <strain evidence="2">cv. PAL-ZL1</strain>
    </source>
</reference>
<evidence type="ECO:0000313" key="2">
    <source>
        <dbReference type="Proteomes" id="UP000309997"/>
    </source>
</evidence>
<feature type="non-terminal residue" evidence="1">
    <location>
        <position position="132"/>
    </location>
</feature>
<protein>
    <submittedName>
        <fullName evidence="1">Uncharacterized protein</fullName>
    </submittedName>
</protein>
<sequence length="132" mass="15018">TQGFLALFTGDTGEIRAEVREQIDTKVAEWREEGKAEIVPGVLFIDEVHMLDIECFSFLNRALENEMAPILVVATNRGITSIRGTNYKSPHGIPIDLLDRLLIITTQPYTKDEIRKILDIRCQEEDVEMAEE</sequence>
<comment type="caution">
    <text evidence="1">The sequence shown here is derived from an EMBL/GenBank/DDBJ whole genome shotgun (WGS) entry which is preliminary data.</text>
</comment>
<name>A0ACC4ATJ5_POPAL</name>
<proteinExistence type="predicted"/>
<organism evidence="1 2">
    <name type="scientific">Populus alba</name>
    <name type="common">White poplar</name>
    <dbReference type="NCBI Taxonomy" id="43335"/>
    <lineage>
        <taxon>Eukaryota</taxon>
        <taxon>Viridiplantae</taxon>
        <taxon>Streptophyta</taxon>
        <taxon>Embryophyta</taxon>
        <taxon>Tracheophyta</taxon>
        <taxon>Spermatophyta</taxon>
        <taxon>Magnoliopsida</taxon>
        <taxon>eudicotyledons</taxon>
        <taxon>Gunneridae</taxon>
        <taxon>Pentapetalae</taxon>
        <taxon>rosids</taxon>
        <taxon>fabids</taxon>
        <taxon>Malpighiales</taxon>
        <taxon>Salicaceae</taxon>
        <taxon>Saliceae</taxon>
        <taxon>Populus</taxon>
    </lineage>
</organism>
<accession>A0ACC4ATJ5</accession>
<dbReference type="EMBL" id="RCHU02000016">
    <property type="protein sequence ID" value="KAL3569562.1"/>
    <property type="molecule type" value="Genomic_DNA"/>
</dbReference>